<protein>
    <submittedName>
        <fullName evidence="2">Uncharacterized protein</fullName>
    </submittedName>
</protein>
<dbReference type="Proteomes" id="UP001268036">
    <property type="component" value="Unassembled WGS sequence"/>
</dbReference>
<feature type="compositionally biased region" description="Low complexity" evidence="1">
    <location>
        <begin position="123"/>
        <end position="140"/>
    </location>
</feature>
<evidence type="ECO:0000313" key="3">
    <source>
        <dbReference type="Proteomes" id="UP001268036"/>
    </source>
</evidence>
<proteinExistence type="predicted"/>
<organism evidence="2 3">
    <name type="scientific">Pseudomonas oryzihabitans</name>
    <dbReference type="NCBI Taxonomy" id="47885"/>
    <lineage>
        <taxon>Bacteria</taxon>
        <taxon>Pseudomonadati</taxon>
        <taxon>Pseudomonadota</taxon>
        <taxon>Gammaproteobacteria</taxon>
        <taxon>Pseudomonadales</taxon>
        <taxon>Pseudomonadaceae</taxon>
        <taxon>Pseudomonas</taxon>
    </lineage>
</organism>
<reference evidence="2" key="1">
    <citation type="submission" date="2023-08" db="EMBL/GenBank/DDBJ databases">
        <title>Functional and genomic diversity of the sorghum phyllosphere microbiome.</title>
        <authorList>
            <person name="Shade A."/>
        </authorList>
    </citation>
    <scope>NUCLEOTIDE SEQUENCE</scope>
    <source>
        <strain evidence="2">SORGH_AS_0201</strain>
    </source>
</reference>
<dbReference type="EMBL" id="JAVJAF010000001">
    <property type="protein sequence ID" value="MDR6234021.1"/>
    <property type="molecule type" value="Genomic_DNA"/>
</dbReference>
<evidence type="ECO:0000256" key="1">
    <source>
        <dbReference type="SAM" id="MobiDB-lite"/>
    </source>
</evidence>
<dbReference type="AlphaFoldDB" id="A0AAJ2BMI7"/>
<name>A0AAJ2BMI7_9PSED</name>
<sequence length="140" mass="14779">MASAKQAVRPRTLPSPLHGRIKPGYVETQVIAYLPKHGRVAIPPVVGHSLASAVAAEIQRDYPGAEVWTHDMQRGTGEGFAEACEVSDQVQQAFAATAGKPRRGIALMERLRLIHPDQSGAGTAQAPSPKATAPAPATRT</sequence>
<feature type="region of interest" description="Disordered" evidence="1">
    <location>
        <begin position="116"/>
        <end position="140"/>
    </location>
</feature>
<comment type="caution">
    <text evidence="2">The sequence shown here is derived from an EMBL/GenBank/DDBJ whole genome shotgun (WGS) entry which is preliminary data.</text>
</comment>
<gene>
    <name evidence="2" type="ORF">QE440_001762</name>
</gene>
<dbReference type="RefSeq" id="WP_309757412.1">
    <property type="nucleotide sequence ID" value="NZ_JAVJAF010000001.1"/>
</dbReference>
<accession>A0AAJ2BMI7</accession>
<evidence type="ECO:0000313" key="2">
    <source>
        <dbReference type="EMBL" id="MDR6234021.1"/>
    </source>
</evidence>